<reference evidence="2 3" key="1">
    <citation type="journal article" date="2021" name="Plant Biotechnol. J.">
        <title>Multi-omics assisted identification of the key and species-specific regulatory components of drought-tolerant mechanisms in Gossypium stocksii.</title>
        <authorList>
            <person name="Yu D."/>
            <person name="Ke L."/>
            <person name="Zhang D."/>
            <person name="Wu Y."/>
            <person name="Sun Y."/>
            <person name="Mei J."/>
            <person name="Sun J."/>
            <person name="Sun Y."/>
        </authorList>
    </citation>
    <scope>NUCLEOTIDE SEQUENCE [LARGE SCALE GENOMIC DNA]</scope>
    <source>
        <strain evidence="3">cv. E1</strain>
        <tissue evidence="2">Leaf</tissue>
    </source>
</reference>
<evidence type="ECO:0000313" key="3">
    <source>
        <dbReference type="Proteomes" id="UP000828251"/>
    </source>
</evidence>
<name>A0A9D3UYE6_9ROSI</name>
<comment type="caution">
    <text evidence="2">The sequence shown here is derived from an EMBL/GenBank/DDBJ whole genome shotgun (WGS) entry which is preliminary data.</text>
</comment>
<dbReference type="InterPro" id="IPR026960">
    <property type="entry name" value="RVT-Znf"/>
</dbReference>
<dbReference type="AlphaFoldDB" id="A0A9D3UYE6"/>
<protein>
    <recommendedName>
        <fullName evidence="1">Reverse transcriptase zinc-binding domain-containing protein</fullName>
    </recommendedName>
</protein>
<proteinExistence type="predicted"/>
<dbReference type="Pfam" id="PF13966">
    <property type="entry name" value="zf-RVT"/>
    <property type="match status" value="1"/>
</dbReference>
<sequence>MGQLIKFILATVNFDSGCCLNNIVNEDGSWNLDLFRIWLPEEVVELIMGIPPPIPSEGLDRITWCHTFSGNFSVKNACKVCKGDEWNAKDEKWKCVWKILGRQKVRFFIWLVLKQRILSNVERVKRGLADDPSCSLCGCPSEDILHILRDCNAAKDVQSQVLPGQPWSSREIVNNSLCWASQWHSPSSANTSGGFDLPLEEQVYEFTIFLNTDGAVRLDNGHAFAGGDLSLPKEEGMIV</sequence>
<accession>A0A9D3UYE6</accession>
<dbReference type="OrthoDB" id="1001820at2759"/>
<gene>
    <name evidence="2" type="ORF">J1N35_029522</name>
</gene>
<dbReference type="Proteomes" id="UP000828251">
    <property type="component" value="Unassembled WGS sequence"/>
</dbReference>
<evidence type="ECO:0000313" key="2">
    <source>
        <dbReference type="EMBL" id="KAH1064535.1"/>
    </source>
</evidence>
<dbReference type="EMBL" id="JAIQCV010000009">
    <property type="protein sequence ID" value="KAH1064535.1"/>
    <property type="molecule type" value="Genomic_DNA"/>
</dbReference>
<evidence type="ECO:0000259" key="1">
    <source>
        <dbReference type="Pfam" id="PF13966"/>
    </source>
</evidence>
<organism evidence="2 3">
    <name type="scientific">Gossypium stocksii</name>
    <dbReference type="NCBI Taxonomy" id="47602"/>
    <lineage>
        <taxon>Eukaryota</taxon>
        <taxon>Viridiplantae</taxon>
        <taxon>Streptophyta</taxon>
        <taxon>Embryophyta</taxon>
        <taxon>Tracheophyta</taxon>
        <taxon>Spermatophyta</taxon>
        <taxon>Magnoliopsida</taxon>
        <taxon>eudicotyledons</taxon>
        <taxon>Gunneridae</taxon>
        <taxon>Pentapetalae</taxon>
        <taxon>rosids</taxon>
        <taxon>malvids</taxon>
        <taxon>Malvales</taxon>
        <taxon>Malvaceae</taxon>
        <taxon>Malvoideae</taxon>
        <taxon>Gossypium</taxon>
    </lineage>
</organism>
<keyword evidence="3" id="KW-1185">Reference proteome</keyword>
<feature type="domain" description="Reverse transcriptase zinc-binding" evidence="1">
    <location>
        <begin position="72"/>
        <end position="156"/>
    </location>
</feature>